<gene>
    <name evidence="2" type="ORF">OVA965_LOCUS22276</name>
    <name evidence="3" type="ORF">TMI583_LOCUS22992</name>
</gene>
<dbReference type="InterPro" id="IPR018289">
    <property type="entry name" value="MULE_transposase_dom"/>
</dbReference>
<dbReference type="EMBL" id="CAJNOK010012502">
    <property type="protein sequence ID" value="CAF1164818.1"/>
    <property type="molecule type" value="Genomic_DNA"/>
</dbReference>
<dbReference type="Proteomes" id="UP000677228">
    <property type="component" value="Unassembled WGS sequence"/>
</dbReference>
<sequence>MRDHGYKQKHLHVFFNMMLIENCWILLQSTSFENTNLVAPKLFEQMYSIHGSIRGKTLPLLYALLPNETQGTYEELFKIVDQHIQHKPKYVTIDFEKANENALATVFPQCDIFGRVFHFKQCELCLRKEFLENADSRHTMKNLVALAFVPQQNVIQELK</sequence>
<protein>
    <recommendedName>
        <fullName evidence="1">MULE transposase domain-containing protein</fullName>
    </recommendedName>
</protein>
<dbReference type="EMBL" id="CAJOBA010034029">
    <property type="protein sequence ID" value="CAF3976528.1"/>
    <property type="molecule type" value="Genomic_DNA"/>
</dbReference>
<dbReference type="Proteomes" id="UP000682733">
    <property type="component" value="Unassembled WGS sequence"/>
</dbReference>
<evidence type="ECO:0000313" key="3">
    <source>
        <dbReference type="EMBL" id="CAF3976528.1"/>
    </source>
</evidence>
<dbReference type="Pfam" id="PF10551">
    <property type="entry name" value="MULE"/>
    <property type="match status" value="1"/>
</dbReference>
<proteinExistence type="predicted"/>
<accession>A0A8S2EBP6</accession>
<evidence type="ECO:0000313" key="2">
    <source>
        <dbReference type="EMBL" id="CAF1164818.1"/>
    </source>
</evidence>
<reference evidence="2" key="1">
    <citation type="submission" date="2021-02" db="EMBL/GenBank/DDBJ databases">
        <authorList>
            <person name="Nowell W R."/>
        </authorList>
    </citation>
    <scope>NUCLEOTIDE SEQUENCE</scope>
</reference>
<evidence type="ECO:0000259" key="1">
    <source>
        <dbReference type="Pfam" id="PF10551"/>
    </source>
</evidence>
<comment type="caution">
    <text evidence="2">The sequence shown here is derived from an EMBL/GenBank/DDBJ whole genome shotgun (WGS) entry which is preliminary data.</text>
</comment>
<name>A0A8S2EBP6_9BILA</name>
<organism evidence="2 4">
    <name type="scientific">Didymodactylos carnosus</name>
    <dbReference type="NCBI Taxonomy" id="1234261"/>
    <lineage>
        <taxon>Eukaryota</taxon>
        <taxon>Metazoa</taxon>
        <taxon>Spiralia</taxon>
        <taxon>Gnathifera</taxon>
        <taxon>Rotifera</taxon>
        <taxon>Eurotatoria</taxon>
        <taxon>Bdelloidea</taxon>
        <taxon>Philodinida</taxon>
        <taxon>Philodinidae</taxon>
        <taxon>Didymodactylos</taxon>
    </lineage>
</organism>
<feature type="domain" description="MULE transposase" evidence="1">
    <location>
        <begin position="46"/>
        <end position="120"/>
    </location>
</feature>
<evidence type="ECO:0000313" key="4">
    <source>
        <dbReference type="Proteomes" id="UP000677228"/>
    </source>
</evidence>
<dbReference type="AlphaFoldDB" id="A0A8S2EBP6"/>